<dbReference type="InterPro" id="IPR036236">
    <property type="entry name" value="Znf_C2H2_sf"/>
</dbReference>
<evidence type="ECO:0000256" key="10">
    <source>
        <dbReference type="PROSITE-ProRule" id="PRU00042"/>
    </source>
</evidence>
<dbReference type="InterPro" id="IPR000187">
    <property type="entry name" value="CRF"/>
</dbReference>
<dbReference type="FunFam" id="3.30.160.60:FF:001498">
    <property type="entry name" value="Zinc finger protein 404"/>
    <property type="match status" value="1"/>
</dbReference>
<dbReference type="Pfam" id="PF00473">
    <property type="entry name" value="CRF"/>
    <property type="match status" value="1"/>
</dbReference>
<keyword evidence="3" id="KW-0964">Secreted</keyword>
<evidence type="ECO:0000256" key="3">
    <source>
        <dbReference type="ARBA" id="ARBA00022525"/>
    </source>
</evidence>
<evidence type="ECO:0000256" key="5">
    <source>
        <dbReference type="ARBA" id="ARBA00022723"/>
    </source>
</evidence>
<keyword evidence="5" id="KW-0479">Metal-binding</keyword>
<keyword evidence="4" id="KW-0372">Hormone</keyword>
<dbReference type="GO" id="GO:0003677">
    <property type="term" value="F:DNA binding"/>
    <property type="evidence" value="ECO:0007669"/>
    <property type="project" value="UniProtKB-KW"/>
</dbReference>
<feature type="domain" description="C2H2-type" evidence="11">
    <location>
        <begin position="240"/>
        <end position="267"/>
    </location>
</feature>
<dbReference type="GO" id="GO:0000981">
    <property type="term" value="F:DNA-binding transcription factor activity, RNA polymerase II-specific"/>
    <property type="evidence" value="ECO:0007669"/>
    <property type="project" value="TreeGrafter"/>
</dbReference>
<evidence type="ECO:0000259" key="11">
    <source>
        <dbReference type="PROSITE" id="PS50157"/>
    </source>
</evidence>
<evidence type="ECO:0000256" key="4">
    <source>
        <dbReference type="ARBA" id="ARBA00022702"/>
    </source>
</evidence>
<dbReference type="FunFam" id="3.30.160.60:FF:000710">
    <property type="entry name" value="Zinc finger protein 768"/>
    <property type="match status" value="1"/>
</dbReference>
<evidence type="ECO:0000256" key="1">
    <source>
        <dbReference type="ARBA" id="ARBA00004123"/>
    </source>
</evidence>
<proteinExistence type="predicted"/>
<dbReference type="SMART" id="SM00355">
    <property type="entry name" value="ZnF_C2H2"/>
    <property type="match status" value="6"/>
</dbReference>
<evidence type="ECO:0000256" key="9">
    <source>
        <dbReference type="ARBA" id="ARBA00023242"/>
    </source>
</evidence>
<dbReference type="FunFam" id="3.30.160.60:FF:000218">
    <property type="entry name" value="Zinc finger protein 10"/>
    <property type="match status" value="1"/>
</dbReference>
<evidence type="ECO:0000256" key="8">
    <source>
        <dbReference type="ARBA" id="ARBA00022833"/>
    </source>
</evidence>
<dbReference type="Proteomes" id="UP001431783">
    <property type="component" value="Unassembled WGS sequence"/>
</dbReference>
<dbReference type="PROSITE" id="PS00028">
    <property type="entry name" value="ZINC_FINGER_C2H2_1"/>
    <property type="match status" value="5"/>
</dbReference>
<feature type="domain" description="C2H2-type" evidence="11">
    <location>
        <begin position="296"/>
        <end position="323"/>
    </location>
</feature>
<comment type="caution">
    <text evidence="12">The sequence shown here is derived from an EMBL/GenBank/DDBJ whole genome shotgun (WGS) entry which is preliminary data.</text>
</comment>
<dbReference type="GO" id="GO:0005634">
    <property type="term" value="C:nucleus"/>
    <property type="evidence" value="ECO:0007669"/>
    <property type="project" value="UniProtKB-SubCell"/>
</dbReference>
<dbReference type="AlphaFoldDB" id="A0AAW1V6Z2"/>
<dbReference type="GO" id="GO:0005576">
    <property type="term" value="C:extracellular region"/>
    <property type="evidence" value="ECO:0007669"/>
    <property type="project" value="UniProtKB-SubCell"/>
</dbReference>
<evidence type="ECO:0000256" key="7">
    <source>
        <dbReference type="ARBA" id="ARBA00022771"/>
    </source>
</evidence>
<dbReference type="EMBL" id="JARQZJ010000121">
    <property type="protein sequence ID" value="KAK9888517.1"/>
    <property type="molecule type" value="Genomic_DNA"/>
</dbReference>
<sequence>MCETESVCLSCSKINSITLTRVNDLDYDGISILEKLRDFVSPDLVKDHKFLKICQTCKIKLNSYYKYKKSVLKSMKSLNCLEESITFKEDSEIASDEISSMDSAKDSIIININHNFMNHENKEDINNIIEQIKTESGREQNNGNKIIDNLNCNQCYLSFESRYELQQHISKIHKTDFTCMFCGNMYKTSFHLKEHITSHTGEKNYNCTNCDKAFPRLSSLKRHMKSHFAPLGQKTKKTPFLCTICGKRFPFSNGASRHMRIHFGVKTHECQICNKKFNQSTHLHVHMRTHSGEKPYVCENCGECFTLKAGLHKHLKTHHKEDNQGHCKLAADKKFSLENDVGEYFNNFSFAGIYSNVPNMRLPIYLICAAFVLAIEAEENAVDYYGSFLEPMKISSEREPLNNYMLPKVSAKYRPEWVRLPEPSYYMPEEEVNADADRLNNIAHETRIKRAEFMRPRGSLSIVNSLDALRNKLVMEISRKKTQQNAERNRQFLKSFGKRTFSSHRSMDRFDNNI</sequence>
<feature type="domain" description="C2H2-type" evidence="11">
    <location>
        <begin position="150"/>
        <end position="178"/>
    </location>
</feature>
<feature type="domain" description="C2H2-type" evidence="11">
    <location>
        <begin position="268"/>
        <end position="295"/>
    </location>
</feature>
<evidence type="ECO:0000256" key="2">
    <source>
        <dbReference type="ARBA" id="ARBA00004613"/>
    </source>
</evidence>
<dbReference type="SUPFAM" id="SSF57667">
    <property type="entry name" value="beta-beta-alpha zinc fingers"/>
    <property type="match status" value="2"/>
</dbReference>
<dbReference type="PANTHER" id="PTHR24394:SF44">
    <property type="entry name" value="ZINC FINGER PROTEIN 271-LIKE"/>
    <property type="match status" value="1"/>
</dbReference>
<keyword evidence="13" id="KW-1185">Reference proteome</keyword>
<keyword evidence="9" id="KW-0539">Nucleus</keyword>
<name>A0AAW1V6Z2_9CUCU</name>
<keyword evidence="8" id="KW-0862">Zinc</keyword>
<dbReference type="SMART" id="SM00039">
    <property type="entry name" value="CRF"/>
    <property type="match status" value="1"/>
</dbReference>
<evidence type="ECO:0000313" key="12">
    <source>
        <dbReference type="EMBL" id="KAK9888517.1"/>
    </source>
</evidence>
<reference evidence="12 13" key="1">
    <citation type="submission" date="2023-03" db="EMBL/GenBank/DDBJ databases">
        <title>Genome insight into feeding habits of ladybird beetles.</title>
        <authorList>
            <person name="Li H.-S."/>
            <person name="Huang Y.-H."/>
            <person name="Pang H."/>
        </authorList>
    </citation>
    <scope>NUCLEOTIDE SEQUENCE [LARGE SCALE GENOMIC DNA]</scope>
    <source>
        <strain evidence="12">SYSU_2023b</strain>
        <tissue evidence="12">Whole body</tissue>
    </source>
</reference>
<feature type="domain" description="C2H2-type" evidence="11">
    <location>
        <begin position="205"/>
        <end position="227"/>
    </location>
</feature>
<evidence type="ECO:0000256" key="6">
    <source>
        <dbReference type="ARBA" id="ARBA00022737"/>
    </source>
</evidence>
<dbReference type="GO" id="GO:0008270">
    <property type="term" value="F:zinc ion binding"/>
    <property type="evidence" value="ECO:0007669"/>
    <property type="project" value="UniProtKB-KW"/>
</dbReference>
<dbReference type="PANTHER" id="PTHR24394">
    <property type="entry name" value="ZINC FINGER PROTEIN"/>
    <property type="match status" value="1"/>
</dbReference>
<dbReference type="InterPro" id="IPR012934">
    <property type="entry name" value="Znf_AD"/>
</dbReference>
<keyword evidence="7 10" id="KW-0863">Zinc-finger</keyword>
<dbReference type="PROSITE" id="PS50157">
    <property type="entry name" value="ZINC_FINGER_C2H2_2"/>
    <property type="match status" value="6"/>
</dbReference>
<gene>
    <name evidence="12" type="ORF">WA026_000768</name>
</gene>
<dbReference type="InterPro" id="IPR013087">
    <property type="entry name" value="Znf_C2H2_type"/>
</dbReference>
<comment type="subcellular location">
    <subcellularLocation>
        <location evidence="1">Nucleus</location>
    </subcellularLocation>
    <subcellularLocation>
        <location evidence="2">Secreted</location>
    </subcellularLocation>
</comment>
<feature type="domain" description="C2H2-type" evidence="11">
    <location>
        <begin position="177"/>
        <end position="204"/>
    </location>
</feature>
<dbReference type="Gene3D" id="3.30.160.60">
    <property type="entry name" value="Classic Zinc Finger"/>
    <property type="match status" value="5"/>
</dbReference>
<accession>A0AAW1V6Z2</accession>
<protein>
    <recommendedName>
        <fullName evidence="11">C2H2-type domain-containing protein</fullName>
    </recommendedName>
</protein>
<organism evidence="12 13">
    <name type="scientific">Henosepilachna vigintioctopunctata</name>
    <dbReference type="NCBI Taxonomy" id="420089"/>
    <lineage>
        <taxon>Eukaryota</taxon>
        <taxon>Metazoa</taxon>
        <taxon>Ecdysozoa</taxon>
        <taxon>Arthropoda</taxon>
        <taxon>Hexapoda</taxon>
        <taxon>Insecta</taxon>
        <taxon>Pterygota</taxon>
        <taxon>Neoptera</taxon>
        <taxon>Endopterygota</taxon>
        <taxon>Coleoptera</taxon>
        <taxon>Polyphaga</taxon>
        <taxon>Cucujiformia</taxon>
        <taxon>Coccinelloidea</taxon>
        <taxon>Coccinellidae</taxon>
        <taxon>Epilachninae</taxon>
        <taxon>Epilachnini</taxon>
        <taxon>Henosepilachna</taxon>
    </lineage>
</organism>
<dbReference type="SMART" id="SM00868">
    <property type="entry name" value="zf-AD"/>
    <property type="match status" value="1"/>
</dbReference>
<evidence type="ECO:0000313" key="13">
    <source>
        <dbReference type="Proteomes" id="UP001431783"/>
    </source>
</evidence>
<dbReference type="Pfam" id="PF00096">
    <property type="entry name" value="zf-C2H2"/>
    <property type="match status" value="4"/>
</dbReference>
<dbReference type="GO" id="GO:0005179">
    <property type="term" value="F:hormone activity"/>
    <property type="evidence" value="ECO:0007669"/>
    <property type="project" value="UniProtKB-KW"/>
</dbReference>
<keyword evidence="6" id="KW-0677">Repeat</keyword>